<dbReference type="AlphaFoldDB" id="D5MG79"/>
<dbReference type="SUPFAM" id="SSF74853">
    <property type="entry name" value="Lamin A/C globular tail domain"/>
    <property type="match status" value="1"/>
</dbReference>
<dbReference type="SUPFAM" id="SSF50199">
    <property type="entry name" value="Staphylococcal nuclease"/>
    <property type="match status" value="1"/>
</dbReference>
<sequence length="311" mass="34799">MTQHSKWIDRSSLRRMRRRGLWLAILVLIGTLSCTSCIGGAERPAHGETFAASTAPVAAEELVRVKRVYDGDTVLLEDGRTVRYLGINTPEYQEPFYLKAKQLNESLVMGKEIRLEFDQEKTDSRDRLLAYVYAGGEMVNARLIQEGLAHAFFIGPNRKHNALLLRLQAEAKQRKVGIWSSRGRVKDLKITTVHPTDPTKDDRYPAYVRIASLSNATIRLADYVLSNEGDQRCRFPDVSLEPGYTVIASSGSGSDGVDSRGQLVVYCSGLVWDEREDTAFLKDPAGNLVDTFHYKGKRVRRSSSHPKGKAP</sequence>
<dbReference type="Gene3D" id="2.40.50.90">
    <property type="match status" value="1"/>
</dbReference>
<dbReference type="eggNOG" id="COG1525">
    <property type="taxonomic scope" value="Bacteria"/>
</dbReference>
<dbReference type="PANTHER" id="PTHR12302">
    <property type="entry name" value="EBNA2 BINDING PROTEIN P100"/>
    <property type="match status" value="1"/>
</dbReference>
<dbReference type="InterPro" id="IPR035437">
    <property type="entry name" value="SNase_OB-fold_sf"/>
</dbReference>
<dbReference type="KEGG" id="mox:DAMO_1702"/>
<dbReference type="Pfam" id="PF00565">
    <property type="entry name" value="SNase"/>
    <property type="match status" value="1"/>
</dbReference>
<dbReference type="EC" id="3.1.31.1" evidence="5"/>
<accession>D5MG79</accession>
<gene>
    <name evidence="5" type="ORF">DAMO_1702</name>
</gene>
<dbReference type="SMART" id="SM00318">
    <property type="entry name" value="SNc"/>
    <property type="match status" value="1"/>
</dbReference>
<dbReference type="STRING" id="671143.DAMO_1702"/>
<organism evidence="5 6">
    <name type="scientific">Methylomirabilis oxygeniifera</name>
    <dbReference type="NCBI Taxonomy" id="671143"/>
    <lineage>
        <taxon>Bacteria</taxon>
        <taxon>Candidatus Methylomirabilota</taxon>
        <taxon>Candidatus Methylomirabilia</taxon>
        <taxon>Candidatus Methylomirabilales</taxon>
        <taxon>Candidatus Methylomirabilaceae</taxon>
        <taxon>Candidatus Methylomirabilis</taxon>
    </lineage>
</organism>
<dbReference type="PROSITE" id="PS50830">
    <property type="entry name" value="TNASE_3"/>
    <property type="match status" value="1"/>
</dbReference>
<evidence type="ECO:0000256" key="2">
    <source>
        <dbReference type="ARBA" id="ARBA00022759"/>
    </source>
</evidence>
<protein>
    <submittedName>
        <fullName evidence="5">Putative Micrococcal nuclease</fullName>
        <ecNumber evidence="5">3.1.31.1</ecNumber>
    </submittedName>
</protein>
<dbReference type="InterPro" id="IPR001322">
    <property type="entry name" value="Lamin_tail_dom"/>
</dbReference>
<dbReference type="GO" id="GO:1990599">
    <property type="term" value="F:3' overhang single-stranded DNA endodeoxyribonuclease activity"/>
    <property type="evidence" value="ECO:0007669"/>
    <property type="project" value="UniProtKB-EC"/>
</dbReference>
<keyword evidence="1" id="KW-0540">Nuclease</keyword>
<feature type="domain" description="TNase-like" evidence="4">
    <location>
        <begin position="59"/>
        <end position="181"/>
    </location>
</feature>
<dbReference type="PROSITE" id="PS51257">
    <property type="entry name" value="PROKAR_LIPOPROTEIN"/>
    <property type="match status" value="1"/>
</dbReference>
<dbReference type="Pfam" id="PF00932">
    <property type="entry name" value="LTD"/>
    <property type="match status" value="1"/>
</dbReference>
<proteinExistence type="predicted"/>
<evidence type="ECO:0000256" key="3">
    <source>
        <dbReference type="ARBA" id="ARBA00022801"/>
    </source>
</evidence>
<evidence type="ECO:0000256" key="1">
    <source>
        <dbReference type="ARBA" id="ARBA00022722"/>
    </source>
</evidence>
<evidence type="ECO:0000313" key="5">
    <source>
        <dbReference type="EMBL" id="CBE68760.1"/>
    </source>
</evidence>
<dbReference type="HOGENOM" id="CLU_893365_0_0_0"/>
<dbReference type="Proteomes" id="UP000006898">
    <property type="component" value="Chromosome"/>
</dbReference>
<dbReference type="PANTHER" id="PTHR12302:SF3">
    <property type="entry name" value="SERINE_THREONINE-PROTEIN KINASE 31"/>
    <property type="match status" value="1"/>
</dbReference>
<keyword evidence="2" id="KW-0255">Endonuclease</keyword>
<dbReference type="InterPro" id="IPR036415">
    <property type="entry name" value="Lamin_tail_dom_sf"/>
</dbReference>
<dbReference type="InterPro" id="IPR016071">
    <property type="entry name" value="Staphylococal_nuclease_OB-fold"/>
</dbReference>
<dbReference type="EMBL" id="FP565575">
    <property type="protein sequence ID" value="CBE68760.1"/>
    <property type="molecule type" value="Genomic_DNA"/>
</dbReference>
<name>D5MG79_METO1</name>
<evidence type="ECO:0000313" key="6">
    <source>
        <dbReference type="Proteomes" id="UP000006898"/>
    </source>
</evidence>
<evidence type="ECO:0000259" key="4">
    <source>
        <dbReference type="PROSITE" id="PS50830"/>
    </source>
</evidence>
<reference evidence="5 6" key="1">
    <citation type="journal article" date="2010" name="Nature">
        <title>Nitrite-driven anaerobic methane oxidation by oxygenic bacteria.</title>
        <authorList>
            <person name="Ettwig K.F."/>
            <person name="Butler M.K."/>
            <person name="Le Paslier D."/>
            <person name="Pelletier E."/>
            <person name="Mangenot S."/>
            <person name="Kuypers M.M.M."/>
            <person name="Schreiber F."/>
            <person name="Dutilh B.E."/>
            <person name="Zedelius J."/>
            <person name="de Beer D."/>
            <person name="Gloerich J."/>
            <person name="Wessels H.J.C.T."/>
            <person name="van Allen T."/>
            <person name="Luesken F."/>
            <person name="Wu M."/>
            <person name="van de Pas-Schoonen K.T."/>
            <person name="Op den Camp H.J.M."/>
            <person name="Janssen-Megens E.M."/>
            <person name="Francoijs K-J."/>
            <person name="Stunnenberg H."/>
            <person name="Weissenbach J."/>
            <person name="Jetten M.S.M."/>
            <person name="Strous M."/>
        </authorList>
    </citation>
    <scope>NUCLEOTIDE SEQUENCE [LARGE SCALE GENOMIC DNA]</scope>
</reference>
<keyword evidence="3 5" id="KW-0378">Hydrolase</keyword>